<gene>
    <name evidence="1" type="ORF">AFUS01_LOCUS2413</name>
</gene>
<dbReference type="EMBL" id="CAJVCH010013766">
    <property type="protein sequence ID" value="CAG7676318.1"/>
    <property type="molecule type" value="Genomic_DNA"/>
</dbReference>
<proteinExistence type="predicted"/>
<dbReference type="AlphaFoldDB" id="A0A8J2J3U7"/>
<reference evidence="1" key="1">
    <citation type="submission" date="2021-06" db="EMBL/GenBank/DDBJ databases">
        <authorList>
            <person name="Hodson N. C."/>
            <person name="Mongue J. A."/>
            <person name="Jaron S. K."/>
        </authorList>
    </citation>
    <scope>NUCLEOTIDE SEQUENCE</scope>
</reference>
<protein>
    <submittedName>
        <fullName evidence="1">Uncharacterized protein</fullName>
    </submittedName>
</protein>
<sequence length="68" mass="7448">EGFDSITGNSKDVVTVFTKTLRAQLSLSKRTFCIQLNVTTERCSDQFTLKVNAVITVHGPKFLLGGSK</sequence>
<evidence type="ECO:0000313" key="2">
    <source>
        <dbReference type="Proteomes" id="UP000708208"/>
    </source>
</evidence>
<dbReference type="Proteomes" id="UP000708208">
    <property type="component" value="Unassembled WGS sequence"/>
</dbReference>
<keyword evidence="2" id="KW-1185">Reference proteome</keyword>
<evidence type="ECO:0000313" key="1">
    <source>
        <dbReference type="EMBL" id="CAG7676318.1"/>
    </source>
</evidence>
<organism evidence="1 2">
    <name type="scientific">Allacma fusca</name>
    <dbReference type="NCBI Taxonomy" id="39272"/>
    <lineage>
        <taxon>Eukaryota</taxon>
        <taxon>Metazoa</taxon>
        <taxon>Ecdysozoa</taxon>
        <taxon>Arthropoda</taxon>
        <taxon>Hexapoda</taxon>
        <taxon>Collembola</taxon>
        <taxon>Symphypleona</taxon>
        <taxon>Sminthuridae</taxon>
        <taxon>Allacma</taxon>
    </lineage>
</organism>
<feature type="non-terminal residue" evidence="1">
    <location>
        <position position="1"/>
    </location>
</feature>
<comment type="caution">
    <text evidence="1">The sequence shown here is derived from an EMBL/GenBank/DDBJ whole genome shotgun (WGS) entry which is preliminary data.</text>
</comment>
<accession>A0A8J2J3U7</accession>
<name>A0A8J2J3U7_9HEXA</name>